<evidence type="ECO:0000313" key="7">
    <source>
        <dbReference type="EMBL" id="KAH8079074.1"/>
    </source>
</evidence>
<accession>A0A8K0UF28</accession>
<evidence type="ECO:0000256" key="1">
    <source>
        <dbReference type="ARBA" id="ARBA00004477"/>
    </source>
</evidence>
<keyword evidence="5 6" id="KW-0472">Membrane</keyword>
<sequence length="169" mass="19017">MPTRQPPPEIVPFTVKRRQRRRHDIHLSSRPVASAMPSSTTPNHVYSAAEWKRQPTSADVLFGFNLPYRAPQNAFGAYCWRWRLWFESTFALSMLQPWEKVLIMCIVNSVLILLFIGILCYLPSHITAITKRGMYYLLGTEGADRGLTETLSMFAGSLGLRSGGAGGEL</sequence>
<dbReference type="Proteomes" id="UP000813824">
    <property type="component" value="Unassembled WGS sequence"/>
</dbReference>
<dbReference type="Pfam" id="PF11779">
    <property type="entry name" value="SPT_ssu-like"/>
    <property type="match status" value="1"/>
</dbReference>
<dbReference type="InterPro" id="IPR024512">
    <property type="entry name" value="Ser_palmitoyltrfase_ssu-like"/>
</dbReference>
<evidence type="ECO:0000256" key="3">
    <source>
        <dbReference type="ARBA" id="ARBA00022824"/>
    </source>
</evidence>
<comment type="subcellular location">
    <subcellularLocation>
        <location evidence="1">Endoplasmic reticulum membrane</location>
        <topology evidence="1">Multi-pass membrane protein</topology>
    </subcellularLocation>
</comment>
<evidence type="ECO:0000256" key="2">
    <source>
        <dbReference type="ARBA" id="ARBA00022692"/>
    </source>
</evidence>
<keyword evidence="3" id="KW-0256">Endoplasmic reticulum</keyword>
<dbReference type="GO" id="GO:0005789">
    <property type="term" value="C:endoplasmic reticulum membrane"/>
    <property type="evidence" value="ECO:0007669"/>
    <property type="project" value="UniProtKB-SubCell"/>
</dbReference>
<evidence type="ECO:0000256" key="5">
    <source>
        <dbReference type="ARBA" id="ARBA00023136"/>
    </source>
</evidence>
<dbReference type="OrthoDB" id="202672at2759"/>
<keyword evidence="2 6" id="KW-0812">Transmembrane</keyword>
<keyword evidence="8" id="KW-1185">Reference proteome</keyword>
<evidence type="ECO:0000256" key="6">
    <source>
        <dbReference type="SAM" id="Phobius"/>
    </source>
</evidence>
<proteinExistence type="predicted"/>
<dbReference type="AlphaFoldDB" id="A0A8K0UF28"/>
<organism evidence="7 8">
    <name type="scientific">Cristinia sonorae</name>
    <dbReference type="NCBI Taxonomy" id="1940300"/>
    <lineage>
        <taxon>Eukaryota</taxon>
        <taxon>Fungi</taxon>
        <taxon>Dikarya</taxon>
        <taxon>Basidiomycota</taxon>
        <taxon>Agaricomycotina</taxon>
        <taxon>Agaricomycetes</taxon>
        <taxon>Agaricomycetidae</taxon>
        <taxon>Agaricales</taxon>
        <taxon>Pleurotineae</taxon>
        <taxon>Stephanosporaceae</taxon>
        <taxon>Cristinia</taxon>
    </lineage>
</organism>
<reference evidence="7" key="1">
    <citation type="journal article" date="2021" name="New Phytol.">
        <title>Evolutionary innovations through gain and loss of genes in the ectomycorrhizal Boletales.</title>
        <authorList>
            <person name="Wu G."/>
            <person name="Miyauchi S."/>
            <person name="Morin E."/>
            <person name="Kuo A."/>
            <person name="Drula E."/>
            <person name="Varga T."/>
            <person name="Kohler A."/>
            <person name="Feng B."/>
            <person name="Cao Y."/>
            <person name="Lipzen A."/>
            <person name="Daum C."/>
            <person name="Hundley H."/>
            <person name="Pangilinan J."/>
            <person name="Johnson J."/>
            <person name="Barry K."/>
            <person name="LaButti K."/>
            <person name="Ng V."/>
            <person name="Ahrendt S."/>
            <person name="Min B."/>
            <person name="Choi I.G."/>
            <person name="Park H."/>
            <person name="Plett J.M."/>
            <person name="Magnuson J."/>
            <person name="Spatafora J.W."/>
            <person name="Nagy L.G."/>
            <person name="Henrissat B."/>
            <person name="Grigoriev I.V."/>
            <person name="Yang Z.L."/>
            <person name="Xu J."/>
            <person name="Martin F.M."/>
        </authorList>
    </citation>
    <scope>NUCLEOTIDE SEQUENCE</scope>
    <source>
        <strain evidence="7">KKN 215</strain>
    </source>
</reference>
<evidence type="ECO:0000313" key="8">
    <source>
        <dbReference type="Proteomes" id="UP000813824"/>
    </source>
</evidence>
<comment type="caution">
    <text evidence="7">The sequence shown here is derived from an EMBL/GenBank/DDBJ whole genome shotgun (WGS) entry which is preliminary data.</text>
</comment>
<evidence type="ECO:0000256" key="4">
    <source>
        <dbReference type="ARBA" id="ARBA00022989"/>
    </source>
</evidence>
<gene>
    <name evidence="7" type="ORF">BXZ70DRAFT_961119</name>
</gene>
<keyword evidence="4 6" id="KW-1133">Transmembrane helix</keyword>
<feature type="transmembrane region" description="Helical" evidence="6">
    <location>
        <begin position="101"/>
        <end position="122"/>
    </location>
</feature>
<name>A0A8K0UF28_9AGAR</name>
<dbReference type="EMBL" id="JAEVFJ010000057">
    <property type="protein sequence ID" value="KAH8079074.1"/>
    <property type="molecule type" value="Genomic_DNA"/>
</dbReference>
<protein>
    <submittedName>
        <fullName evidence="7">Uncharacterized protein</fullName>
    </submittedName>
</protein>